<dbReference type="InterPro" id="IPR051416">
    <property type="entry name" value="phD-YefM_TA_antitoxins"/>
</dbReference>
<dbReference type="EMBL" id="LN794217">
    <property type="protein sequence ID" value="CEO17572.1"/>
    <property type="molecule type" value="Genomic_DNA"/>
</dbReference>
<proteinExistence type="inferred from homology"/>
<evidence type="ECO:0000313" key="4">
    <source>
        <dbReference type="Proteomes" id="UP000018149"/>
    </source>
</evidence>
<protein>
    <recommendedName>
        <fullName evidence="2">Antitoxin</fullName>
    </recommendedName>
</protein>
<name>A0A0B7J059_9RICK</name>
<reference evidence="4" key="2">
    <citation type="submission" date="2015-01" db="EMBL/GenBank/DDBJ databases">
        <authorList>
            <person name="Felsheim R."/>
        </authorList>
    </citation>
    <scope>NUCLEOTIDE SEQUENCE [LARGE SCALE GENOMIC DNA]</scope>
    <source>
        <strain evidence="4">IrR/Munich</strain>
    </source>
</reference>
<comment type="function">
    <text evidence="2">Antitoxin component of a type II toxin-antitoxin (TA) system.</text>
</comment>
<dbReference type="PANTHER" id="PTHR35377:SF4">
    <property type="entry name" value="PREVENT-HOST-DEATH FAMILY PROTEIN"/>
    <property type="match status" value="1"/>
</dbReference>
<dbReference type="HOGENOM" id="CLU_163140_3_1_5"/>
<dbReference type="NCBIfam" id="TIGR01552">
    <property type="entry name" value="phd_fam"/>
    <property type="match status" value="1"/>
</dbReference>
<dbReference type="AlphaFoldDB" id="A0A0B7J059"/>
<sequence>MQIVNIHNAKTHLSELIKLAANGEEIIICKSGKPTVKLIQYNPKKQRRKPGYWEGKVVVKEDFDDLPDDFMDFFK</sequence>
<dbReference type="SUPFAM" id="SSF143120">
    <property type="entry name" value="YefM-like"/>
    <property type="match status" value="1"/>
</dbReference>
<dbReference type="Pfam" id="PF02604">
    <property type="entry name" value="PhdYeFM_antitox"/>
    <property type="match status" value="1"/>
</dbReference>
<evidence type="ECO:0000256" key="1">
    <source>
        <dbReference type="ARBA" id="ARBA00009981"/>
    </source>
</evidence>
<dbReference type="InterPro" id="IPR006442">
    <property type="entry name" value="Antitoxin_Phd/YefM"/>
</dbReference>
<dbReference type="InterPro" id="IPR036165">
    <property type="entry name" value="YefM-like_sf"/>
</dbReference>
<keyword evidence="4" id="KW-1185">Reference proteome</keyword>
<reference evidence="3 4" key="1">
    <citation type="submission" date="2015-01" db="EMBL/GenBank/DDBJ databases">
        <title>Draft genome sequence of Rickettsia monacensis strain IrR/Munich.</title>
        <authorList>
            <person name="Felsheim R.F."/>
            <person name="Johnson S.L."/>
            <person name="Kurtti T.J."/>
            <person name="Munderloh U.G."/>
        </authorList>
    </citation>
    <scope>NUCLEOTIDE SEQUENCE [LARGE SCALE GENOMIC DNA]</scope>
    <source>
        <strain evidence="3 4">IrR/Munich</strain>
    </source>
</reference>
<accession>A0A0B7J059</accession>
<dbReference type="STRING" id="109232.RMONA_06065"/>
<dbReference type="Gene3D" id="3.40.1620.10">
    <property type="entry name" value="YefM-like domain"/>
    <property type="match status" value="1"/>
</dbReference>
<dbReference type="PANTHER" id="PTHR35377">
    <property type="entry name" value="ANTITOXIN VAPB49-RELATED-RELATED"/>
    <property type="match status" value="1"/>
</dbReference>
<dbReference type="Proteomes" id="UP000018149">
    <property type="component" value="Chromosome I"/>
</dbReference>
<evidence type="ECO:0000256" key="2">
    <source>
        <dbReference type="RuleBase" id="RU362080"/>
    </source>
</evidence>
<dbReference type="KEGG" id="rmc:RMONA_06065"/>
<evidence type="ECO:0000313" key="3">
    <source>
        <dbReference type="EMBL" id="CEO17572.1"/>
    </source>
</evidence>
<comment type="similarity">
    <text evidence="1 2">Belongs to the phD/YefM antitoxin family.</text>
</comment>
<organism evidence="3 4">
    <name type="scientific">Rickettsia monacensis</name>
    <dbReference type="NCBI Taxonomy" id="109232"/>
    <lineage>
        <taxon>Bacteria</taxon>
        <taxon>Pseudomonadati</taxon>
        <taxon>Pseudomonadota</taxon>
        <taxon>Alphaproteobacteria</taxon>
        <taxon>Rickettsiales</taxon>
        <taxon>Rickettsiaceae</taxon>
        <taxon>Rickettsieae</taxon>
        <taxon>Rickettsia</taxon>
        <taxon>spotted fever group</taxon>
    </lineage>
</organism>
<gene>
    <name evidence="3" type="ORF">RMONA_06065</name>
</gene>
<dbReference type="RefSeq" id="WP_023508283.1">
    <property type="nucleotide sequence ID" value="NZ_LN794217.1"/>
</dbReference>